<keyword evidence="6" id="KW-1003">Cell membrane</keyword>
<comment type="subcellular location">
    <subcellularLocation>
        <location evidence="2">Cell inner membrane</location>
        <topology evidence="2">Peripheral membrane protein</topology>
        <orientation evidence="2">Cytoplasmic side</orientation>
    </subcellularLocation>
    <subcellularLocation>
        <location evidence="1">Cytoplasm</location>
    </subcellularLocation>
</comment>
<dbReference type="PANTHER" id="PTHR45772:SF10">
    <property type="entry name" value="LIPOPOLYSACCHARIDE EXPORT SYSTEM ATP-BINDING PROTEIN LPTB"/>
    <property type="match status" value="1"/>
</dbReference>
<feature type="domain" description="ABC transporter" evidence="15">
    <location>
        <begin position="4"/>
        <end position="237"/>
    </location>
</feature>
<dbReference type="InterPro" id="IPR030921">
    <property type="entry name" value="LPS_export_LptB"/>
</dbReference>
<dbReference type="SUPFAM" id="SSF52540">
    <property type="entry name" value="P-loop containing nucleoside triphosphate hydrolases"/>
    <property type="match status" value="1"/>
</dbReference>
<organism evidence="16">
    <name type="scientific">Candidatus Kentrum sp. SD</name>
    <dbReference type="NCBI Taxonomy" id="2126332"/>
    <lineage>
        <taxon>Bacteria</taxon>
        <taxon>Pseudomonadati</taxon>
        <taxon>Pseudomonadota</taxon>
        <taxon>Gammaproteobacteria</taxon>
        <taxon>Candidatus Kentrum</taxon>
    </lineage>
</organism>
<dbReference type="PANTHER" id="PTHR45772">
    <property type="entry name" value="CONSERVED COMPONENT OF ABC TRANSPORTER FOR NATURAL AMINO ACIDS-RELATED"/>
    <property type="match status" value="1"/>
</dbReference>
<evidence type="ECO:0000256" key="12">
    <source>
        <dbReference type="ARBA" id="ARBA00023136"/>
    </source>
</evidence>
<evidence type="ECO:0000256" key="5">
    <source>
        <dbReference type="ARBA" id="ARBA00022448"/>
    </source>
</evidence>
<evidence type="ECO:0000256" key="2">
    <source>
        <dbReference type="ARBA" id="ARBA00004515"/>
    </source>
</evidence>
<dbReference type="Pfam" id="PF00005">
    <property type="entry name" value="ABC_tran"/>
    <property type="match status" value="1"/>
</dbReference>
<dbReference type="InterPro" id="IPR017871">
    <property type="entry name" value="ABC_transporter-like_CS"/>
</dbReference>
<reference evidence="16" key="1">
    <citation type="submission" date="2019-02" db="EMBL/GenBank/DDBJ databases">
        <authorList>
            <person name="Gruber-Vodicka R. H."/>
            <person name="Seah K. B. B."/>
        </authorList>
    </citation>
    <scope>NUCLEOTIDE SEQUENCE</scope>
    <source>
        <strain evidence="17">BECK_S1320</strain>
        <strain evidence="16">BECK_S1321</strain>
    </source>
</reference>
<name>A0A450YI57_9GAMM</name>
<accession>A0A450YI57</accession>
<evidence type="ECO:0000256" key="1">
    <source>
        <dbReference type="ARBA" id="ARBA00004496"/>
    </source>
</evidence>
<dbReference type="NCBIfam" id="TIGR04406">
    <property type="entry name" value="LPS_export_lptB"/>
    <property type="match status" value="1"/>
</dbReference>
<keyword evidence="7" id="KW-0963">Cytoplasm</keyword>
<keyword evidence="9" id="KW-0547">Nucleotide-binding</keyword>
<dbReference type="SMART" id="SM00382">
    <property type="entry name" value="AAA"/>
    <property type="match status" value="1"/>
</dbReference>
<dbReference type="Pfam" id="PF12399">
    <property type="entry name" value="BCA_ABC_TP_C"/>
    <property type="match status" value="1"/>
</dbReference>
<protein>
    <recommendedName>
        <fullName evidence="4">Lipopolysaccharide export system ATP-binding protein LptB</fullName>
    </recommendedName>
</protein>
<dbReference type="PROSITE" id="PS00211">
    <property type="entry name" value="ABC_TRANSPORTER_1"/>
    <property type="match status" value="1"/>
</dbReference>
<keyword evidence="12" id="KW-0472">Membrane</keyword>
<dbReference type="InterPro" id="IPR051120">
    <property type="entry name" value="ABC_AA/LPS_Transport"/>
</dbReference>
<evidence type="ECO:0000256" key="7">
    <source>
        <dbReference type="ARBA" id="ARBA00022490"/>
    </source>
</evidence>
<dbReference type="InterPro" id="IPR027417">
    <property type="entry name" value="P-loop_NTPase"/>
</dbReference>
<dbReference type="FunFam" id="3.40.50.300:FF:000151">
    <property type="entry name" value="Lipopolysaccharide ABC transporter ATP-binding protein"/>
    <property type="match status" value="1"/>
</dbReference>
<evidence type="ECO:0000256" key="10">
    <source>
        <dbReference type="ARBA" id="ARBA00022840"/>
    </source>
</evidence>
<evidence type="ECO:0000256" key="11">
    <source>
        <dbReference type="ARBA" id="ARBA00022967"/>
    </source>
</evidence>
<dbReference type="EMBL" id="CAADFU010000084">
    <property type="protein sequence ID" value="VFK46931.1"/>
    <property type="molecule type" value="Genomic_DNA"/>
</dbReference>
<dbReference type="InterPro" id="IPR003439">
    <property type="entry name" value="ABC_transporter-like_ATP-bd"/>
</dbReference>
<dbReference type="Gene3D" id="3.40.50.300">
    <property type="entry name" value="P-loop containing nucleotide triphosphate hydrolases"/>
    <property type="match status" value="1"/>
</dbReference>
<gene>
    <name evidence="17" type="ORF">BECKSD772E_GA0070983_10844</name>
    <name evidence="16" type="ORF">BECKSD772F_GA0070984_10874</name>
</gene>
<proteinExistence type="inferred from homology"/>
<dbReference type="GO" id="GO:0055085">
    <property type="term" value="P:transmembrane transport"/>
    <property type="evidence" value="ECO:0007669"/>
    <property type="project" value="InterPro"/>
</dbReference>
<evidence type="ECO:0000256" key="3">
    <source>
        <dbReference type="ARBA" id="ARBA00010865"/>
    </source>
</evidence>
<dbReference type="GO" id="GO:0016887">
    <property type="term" value="F:ATP hydrolysis activity"/>
    <property type="evidence" value="ECO:0007669"/>
    <property type="project" value="InterPro"/>
</dbReference>
<keyword evidence="10 16" id="KW-0067">ATP-binding</keyword>
<evidence type="ECO:0000256" key="8">
    <source>
        <dbReference type="ARBA" id="ARBA00022519"/>
    </source>
</evidence>
<evidence type="ECO:0000256" key="14">
    <source>
        <dbReference type="ARBA" id="ARBA00026081"/>
    </source>
</evidence>
<sequence>MSILAARHLAKRYQSRTVVDGVSITVQSNEIVGLLGPNGAGKTTSFYMILGMIPIDGGSVHLNHRDLTNYPMHTRARMGLGYLPQEPSIFRKLSVADNILAILETRAELDQGQQERRLENLLGELNIGHIRDQSGSSLSGGERRRVEIARALAAEPRFILFDEPFAGVDPISILDIQRIIQHLCSRGIGVLITDHNVRETLGICNRSYIVSEGHIIAEGRPAEILRDPNVRRVYLGNEFRL</sequence>
<dbReference type="InterPro" id="IPR032823">
    <property type="entry name" value="BCA_ABC_TP_C"/>
</dbReference>
<comment type="similarity">
    <text evidence="3">Belongs to the ABC transporter superfamily. Outer membrane lipopolysaccharide export (TC 1.B.42) family.</text>
</comment>
<comment type="function">
    <text evidence="13">Part of the ABC transporter complex LptBFG involved in the translocation of lipopolysaccharide (LPS) from the inner membrane to the outer membrane. Probably responsible for energy coupling to the transport system.</text>
</comment>
<dbReference type="AlphaFoldDB" id="A0A450YI57"/>
<evidence type="ECO:0000313" key="17">
    <source>
        <dbReference type="EMBL" id="VFK46931.1"/>
    </source>
</evidence>
<evidence type="ECO:0000259" key="15">
    <source>
        <dbReference type="PROSITE" id="PS50893"/>
    </source>
</evidence>
<evidence type="ECO:0000256" key="13">
    <source>
        <dbReference type="ARBA" id="ARBA00024818"/>
    </source>
</evidence>
<keyword evidence="11" id="KW-1278">Translocase</keyword>
<dbReference type="PROSITE" id="PS50893">
    <property type="entry name" value="ABC_TRANSPORTER_2"/>
    <property type="match status" value="1"/>
</dbReference>
<evidence type="ECO:0000256" key="9">
    <source>
        <dbReference type="ARBA" id="ARBA00022741"/>
    </source>
</evidence>
<dbReference type="EMBL" id="CAADFR010000087">
    <property type="protein sequence ID" value="VFK41201.1"/>
    <property type="molecule type" value="Genomic_DNA"/>
</dbReference>
<dbReference type="GO" id="GO:0005524">
    <property type="term" value="F:ATP binding"/>
    <property type="evidence" value="ECO:0007669"/>
    <property type="project" value="UniProtKB-KW"/>
</dbReference>
<dbReference type="InterPro" id="IPR003593">
    <property type="entry name" value="AAA+_ATPase"/>
</dbReference>
<dbReference type="GO" id="GO:0043190">
    <property type="term" value="C:ATP-binding cassette (ABC) transporter complex"/>
    <property type="evidence" value="ECO:0007669"/>
    <property type="project" value="InterPro"/>
</dbReference>
<evidence type="ECO:0000256" key="6">
    <source>
        <dbReference type="ARBA" id="ARBA00022475"/>
    </source>
</evidence>
<dbReference type="CDD" id="cd03218">
    <property type="entry name" value="ABC_YhbG"/>
    <property type="match status" value="1"/>
</dbReference>
<evidence type="ECO:0000256" key="4">
    <source>
        <dbReference type="ARBA" id="ARBA00017803"/>
    </source>
</evidence>
<comment type="subunit">
    <text evidence="14">Component of the lipopolysaccharide transport and assembly complex. The LptBFG transporter is composed of two ATP-binding proteins (LptB) and two transmembrane proteins (LptF and LptG).</text>
</comment>
<keyword evidence="8" id="KW-0997">Cell inner membrane</keyword>
<keyword evidence="5" id="KW-0813">Transport</keyword>
<dbReference type="GO" id="GO:0005737">
    <property type="term" value="C:cytoplasm"/>
    <property type="evidence" value="ECO:0007669"/>
    <property type="project" value="UniProtKB-SubCell"/>
</dbReference>
<evidence type="ECO:0000313" key="16">
    <source>
        <dbReference type="EMBL" id="VFK41201.1"/>
    </source>
</evidence>